<name>A0A1Y6J245_9VIBR</name>
<dbReference type="InterPro" id="IPR002347">
    <property type="entry name" value="SDR_fam"/>
</dbReference>
<dbReference type="PRINTS" id="PR00081">
    <property type="entry name" value="GDHRDH"/>
</dbReference>
<dbReference type="OrthoDB" id="20590at2"/>
<dbReference type="Proteomes" id="UP001283366">
    <property type="component" value="Unassembled WGS sequence"/>
</dbReference>
<dbReference type="PANTHER" id="PTHR42879:SF2">
    <property type="entry name" value="3-OXOACYL-[ACYL-CARRIER-PROTEIN] REDUCTASE FABG"/>
    <property type="match status" value="1"/>
</dbReference>
<protein>
    <submittedName>
        <fullName evidence="3">3-oxoacyl-[acyl-carrier-protein] reductase FabG</fullName>
        <ecNumber evidence="3">1.1.1.100</ecNumber>
    </submittedName>
    <submittedName>
        <fullName evidence="2">SDR family oxidoreductase</fullName>
        <ecNumber evidence="2">1.-.-.-</ecNumber>
    </submittedName>
</protein>
<dbReference type="EC" id="1.-.-.-" evidence="2"/>
<proteinExistence type="inferred from homology"/>
<dbReference type="EMBL" id="FXXI01000009">
    <property type="protein sequence ID" value="SMS02393.1"/>
    <property type="molecule type" value="Genomic_DNA"/>
</dbReference>
<comment type="similarity">
    <text evidence="1">Belongs to the short-chain dehydrogenases/reductases (SDR) family.</text>
</comment>
<dbReference type="Gene3D" id="3.40.50.720">
    <property type="entry name" value="NAD(P)-binding Rossmann-like Domain"/>
    <property type="match status" value="1"/>
</dbReference>
<evidence type="ECO:0000313" key="4">
    <source>
        <dbReference type="Proteomes" id="UP000196125"/>
    </source>
</evidence>
<accession>A0A1Y6J245</accession>
<dbReference type="EC" id="1.1.1.100" evidence="3"/>
<dbReference type="SUPFAM" id="SSF51735">
    <property type="entry name" value="NAD(P)-binding Rossmann-fold domains"/>
    <property type="match status" value="1"/>
</dbReference>
<organism evidence="3 4">
    <name type="scientific">Vibrio mangrovi</name>
    <dbReference type="NCBI Taxonomy" id="474394"/>
    <lineage>
        <taxon>Bacteria</taxon>
        <taxon>Pseudomonadati</taxon>
        <taxon>Pseudomonadota</taxon>
        <taxon>Gammaproteobacteria</taxon>
        <taxon>Vibrionales</taxon>
        <taxon>Vibrionaceae</taxon>
        <taxon>Vibrio</taxon>
    </lineage>
</organism>
<reference evidence="2 5" key="2">
    <citation type="submission" date="2023-11" db="EMBL/GenBank/DDBJ databases">
        <title>Plant-associative lifestyle of Vibrio porteresiae and its evolutionary dynamics.</title>
        <authorList>
            <person name="Rameshkumar N."/>
            <person name="Kirti K."/>
        </authorList>
    </citation>
    <scope>NUCLEOTIDE SEQUENCE [LARGE SCALE GENOMIC DNA]</scope>
    <source>
        <strain evidence="2 5">MSSRF38</strain>
    </source>
</reference>
<keyword evidence="5" id="KW-1185">Reference proteome</keyword>
<keyword evidence="3" id="KW-0560">Oxidoreductase</keyword>
<dbReference type="InterPro" id="IPR050259">
    <property type="entry name" value="SDR"/>
</dbReference>
<reference evidence="3 4" key="1">
    <citation type="submission" date="2017-05" db="EMBL/GenBank/DDBJ databases">
        <authorList>
            <person name="Song R."/>
            <person name="Chenine A.L."/>
            <person name="Ruprecht R.M."/>
        </authorList>
    </citation>
    <scope>NUCLEOTIDE SEQUENCE [LARGE SCALE GENOMIC DNA]</scope>
    <source>
        <strain evidence="3 4">CECT 7927</strain>
    </source>
</reference>
<dbReference type="InterPro" id="IPR036291">
    <property type="entry name" value="NAD(P)-bd_dom_sf"/>
</dbReference>
<evidence type="ECO:0000313" key="3">
    <source>
        <dbReference type="EMBL" id="SMS02393.1"/>
    </source>
</evidence>
<dbReference type="Pfam" id="PF00106">
    <property type="entry name" value="adh_short"/>
    <property type="match status" value="1"/>
</dbReference>
<dbReference type="CDD" id="cd05233">
    <property type="entry name" value="SDR_c"/>
    <property type="match status" value="1"/>
</dbReference>
<dbReference type="RefSeq" id="WP_087482400.1">
    <property type="nucleotide sequence ID" value="NZ_AP024883.1"/>
</dbReference>
<sequence>MSDKLNALIIGGSSDIGKEIIKSMMDTDEFNIYYTYNRNEISFGDGVEGIKASLDSEEGLLEFLPKVYGLDANVVVYCPGVNPSTLSKDLEHETIMQTTWINYLSAIEIFNHAIKRMLEKKNKRNKLIYISSAAAREVEPGGGLYGSNKIAVERYLASLAIEVGRFGIRTLSIAPAFIDSKMLRDYCDKSGISLNKIKKNNPTGEVLSPKDVSNTIMSFINGDIVLTGNTISIGNGEGVFK</sequence>
<evidence type="ECO:0000256" key="1">
    <source>
        <dbReference type="ARBA" id="ARBA00006484"/>
    </source>
</evidence>
<evidence type="ECO:0000313" key="5">
    <source>
        <dbReference type="Proteomes" id="UP001283366"/>
    </source>
</evidence>
<gene>
    <name evidence="3" type="primary">fabG_10</name>
    <name evidence="2" type="ORF">SBX37_08540</name>
    <name evidence="3" type="ORF">VIM7927_03715</name>
</gene>
<dbReference type="PANTHER" id="PTHR42879">
    <property type="entry name" value="3-OXOACYL-(ACYL-CARRIER-PROTEIN) REDUCTASE"/>
    <property type="match status" value="1"/>
</dbReference>
<dbReference type="EMBL" id="JAWRCO010000001">
    <property type="protein sequence ID" value="MDW6002904.1"/>
    <property type="molecule type" value="Genomic_DNA"/>
</dbReference>
<dbReference type="GO" id="GO:0004316">
    <property type="term" value="F:3-oxoacyl-[acyl-carrier-protein] reductase (NADPH) activity"/>
    <property type="evidence" value="ECO:0007669"/>
    <property type="project" value="UniProtKB-EC"/>
</dbReference>
<evidence type="ECO:0000313" key="2">
    <source>
        <dbReference type="EMBL" id="MDW6002904.1"/>
    </source>
</evidence>
<dbReference type="AlphaFoldDB" id="A0A1Y6J245"/>
<dbReference type="Proteomes" id="UP000196125">
    <property type="component" value="Unassembled WGS sequence"/>
</dbReference>